<dbReference type="AlphaFoldDB" id="A0A6G1E7K9"/>
<organism evidence="1 2">
    <name type="scientific">Oryza meyeriana var. granulata</name>
    <dbReference type="NCBI Taxonomy" id="110450"/>
    <lineage>
        <taxon>Eukaryota</taxon>
        <taxon>Viridiplantae</taxon>
        <taxon>Streptophyta</taxon>
        <taxon>Embryophyta</taxon>
        <taxon>Tracheophyta</taxon>
        <taxon>Spermatophyta</taxon>
        <taxon>Magnoliopsida</taxon>
        <taxon>Liliopsida</taxon>
        <taxon>Poales</taxon>
        <taxon>Poaceae</taxon>
        <taxon>BOP clade</taxon>
        <taxon>Oryzoideae</taxon>
        <taxon>Oryzeae</taxon>
        <taxon>Oryzinae</taxon>
        <taxon>Oryza</taxon>
        <taxon>Oryza meyeriana</taxon>
    </lineage>
</organism>
<accession>A0A6G1E7K9</accession>
<name>A0A6G1E7K9_9ORYZ</name>
<keyword evidence="2" id="KW-1185">Reference proteome</keyword>
<evidence type="ECO:0000313" key="1">
    <source>
        <dbReference type="EMBL" id="KAF0920462.1"/>
    </source>
</evidence>
<evidence type="ECO:0000313" key="2">
    <source>
        <dbReference type="Proteomes" id="UP000479710"/>
    </source>
</evidence>
<gene>
    <name evidence="1" type="ORF">E2562_035362</name>
</gene>
<sequence>MALAALDAARQPWTMLPPWTDVSVLQPQFLLATATDAWLPGEIMVMGLRQHYVYMMLFYCIV</sequence>
<dbReference type="EMBL" id="SPHZ02000005">
    <property type="protein sequence ID" value="KAF0920462.1"/>
    <property type="molecule type" value="Genomic_DNA"/>
</dbReference>
<proteinExistence type="predicted"/>
<dbReference type="Proteomes" id="UP000479710">
    <property type="component" value="Unassembled WGS sequence"/>
</dbReference>
<reference evidence="1 2" key="1">
    <citation type="submission" date="2019-11" db="EMBL/GenBank/DDBJ databases">
        <title>Whole genome sequence of Oryza granulata.</title>
        <authorList>
            <person name="Li W."/>
        </authorList>
    </citation>
    <scope>NUCLEOTIDE SEQUENCE [LARGE SCALE GENOMIC DNA]</scope>
    <source>
        <strain evidence="2">cv. Menghai</strain>
        <tissue evidence="1">Leaf</tissue>
    </source>
</reference>
<protein>
    <submittedName>
        <fullName evidence="1">Uncharacterized protein</fullName>
    </submittedName>
</protein>
<comment type="caution">
    <text evidence="1">The sequence shown here is derived from an EMBL/GenBank/DDBJ whole genome shotgun (WGS) entry which is preliminary data.</text>
</comment>